<keyword evidence="2" id="KW-1185">Reference proteome</keyword>
<dbReference type="AlphaFoldDB" id="A0A8X6HLM4"/>
<protein>
    <submittedName>
        <fullName evidence="1">Uncharacterized protein</fullName>
    </submittedName>
</protein>
<reference evidence="1" key="1">
    <citation type="submission" date="2020-07" db="EMBL/GenBank/DDBJ databases">
        <title>Multicomponent nature underlies the extraordinary mechanical properties of spider dragline silk.</title>
        <authorList>
            <person name="Kono N."/>
            <person name="Nakamura H."/>
            <person name="Mori M."/>
            <person name="Yoshida Y."/>
            <person name="Ohtoshi R."/>
            <person name="Malay A.D."/>
            <person name="Moran D.A.P."/>
            <person name="Tomita M."/>
            <person name="Numata K."/>
            <person name="Arakawa K."/>
        </authorList>
    </citation>
    <scope>NUCLEOTIDE SEQUENCE</scope>
</reference>
<dbReference type="Proteomes" id="UP000887116">
    <property type="component" value="Unassembled WGS sequence"/>
</dbReference>
<proteinExistence type="predicted"/>
<comment type="caution">
    <text evidence="1">The sequence shown here is derived from an EMBL/GenBank/DDBJ whole genome shotgun (WGS) entry which is preliminary data.</text>
</comment>
<name>A0A8X6HLM4_TRICU</name>
<sequence>MASKAKILKSIQHFDNVGKEIERFEERIRDAIAEPDCSAAPIYVFKSKVENYEKKLEAAFSELNIDVCDEKLEKYLDMQDLLLNCSVSLEKVTHTFKKETGKENLENKNLVAKKNA</sequence>
<organism evidence="1 2">
    <name type="scientific">Trichonephila clavata</name>
    <name type="common">Joro spider</name>
    <name type="synonym">Nephila clavata</name>
    <dbReference type="NCBI Taxonomy" id="2740835"/>
    <lineage>
        <taxon>Eukaryota</taxon>
        <taxon>Metazoa</taxon>
        <taxon>Ecdysozoa</taxon>
        <taxon>Arthropoda</taxon>
        <taxon>Chelicerata</taxon>
        <taxon>Arachnida</taxon>
        <taxon>Araneae</taxon>
        <taxon>Araneomorphae</taxon>
        <taxon>Entelegynae</taxon>
        <taxon>Araneoidea</taxon>
        <taxon>Nephilidae</taxon>
        <taxon>Trichonephila</taxon>
    </lineage>
</organism>
<accession>A0A8X6HLM4</accession>
<dbReference type="EMBL" id="BMAO01038385">
    <property type="protein sequence ID" value="GFR24560.1"/>
    <property type="molecule type" value="Genomic_DNA"/>
</dbReference>
<evidence type="ECO:0000313" key="1">
    <source>
        <dbReference type="EMBL" id="GFR24560.1"/>
    </source>
</evidence>
<evidence type="ECO:0000313" key="2">
    <source>
        <dbReference type="Proteomes" id="UP000887116"/>
    </source>
</evidence>
<gene>
    <name evidence="1" type="ORF">TNCT_318581</name>
</gene>